<feature type="region of interest" description="Disordered" evidence="1">
    <location>
        <begin position="39"/>
        <end position="63"/>
    </location>
</feature>
<dbReference type="Proteomes" id="UP001314263">
    <property type="component" value="Unassembled WGS sequence"/>
</dbReference>
<reference evidence="2 3" key="1">
    <citation type="submission" date="2023-10" db="EMBL/GenBank/DDBJ databases">
        <authorList>
            <person name="Maclean D."/>
            <person name="Macfadyen A."/>
        </authorList>
    </citation>
    <scope>NUCLEOTIDE SEQUENCE [LARGE SCALE GENOMIC DNA]</scope>
</reference>
<evidence type="ECO:0000313" key="3">
    <source>
        <dbReference type="Proteomes" id="UP001314263"/>
    </source>
</evidence>
<evidence type="ECO:0000313" key="2">
    <source>
        <dbReference type="EMBL" id="CAK0755862.1"/>
    </source>
</evidence>
<protein>
    <submittedName>
        <fullName evidence="2">Uncharacterized protein</fullName>
    </submittedName>
</protein>
<feature type="compositionally biased region" description="Low complexity" evidence="1">
    <location>
        <begin position="41"/>
        <end position="57"/>
    </location>
</feature>
<sequence length="267" mass="29922">MAYTDLGAAPGRLSAAAESRALLQPSRLICTSCRAHADHASTSGRSSRDSYSYNSDSSTDRQKATIEHVYQGDGRRKGPPSPWTMGWQMNERNLVWNDDLKARLLMRTMKQEMGLGDAEVQERLIKLVTLLPGLLSKLPVIKAKVVITLAENISVLAQKLMQIKAVFPEADAAKVFLEQPYYFLATNLHTMEGSVARLQSILPEVHIDRLINEHPQILDVESFEKAVKEAKHIMPDMNISHMMRMNPSMIFSFQRGSSLIPYDEVPS</sequence>
<gene>
    <name evidence="2" type="ORF">CVIRNUC_002407</name>
</gene>
<proteinExistence type="predicted"/>
<dbReference type="AlphaFoldDB" id="A0AAV1HYQ9"/>
<organism evidence="2 3">
    <name type="scientific">Coccomyxa viridis</name>
    <dbReference type="NCBI Taxonomy" id="1274662"/>
    <lineage>
        <taxon>Eukaryota</taxon>
        <taxon>Viridiplantae</taxon>
        <taxon>Chlorophyta</taxon>
        <taxon>core chlorophytes</taxon>
        <taxon>Trebouxiophyceae</taxon>
        <taxon>Trebouxiophyceae incertae sedis</taxon>
        <taxon>Coccomyxaceae</taxon>
        <taxon>Coccomyxa</taxon>
    </lineage>
</organism>
<dbReference type="EMBL" id="CAUYUE010000003">
    <property type="protein sequence ID" value="CAK0755862.1"/>
    <property type="molecule type" value="Genomic_DNA"/>
</dbReference>
<keyword evidence="3" id="KW-1185">Reference proteome</keyword>
<accession>A0AAV1HYQ9</accession>
<name>A0AAV1HYQ9_9CHLO</name>
<evidence type="ECO:0000256" key="1">
    <source>
        <dbReference type="SAM" id="MobiDB-lite"/>
    </source>
</evidence>
<comment type="caution">
    <text evidence="2">The sequence shown here is derived from an EMBL/GenBank/DDBJ whole genome shotgun (WGS) entry which is preliminary data.</text>
</comment>